<evidence type="ECO:0000313" key="4">
    <source>
        <dbReference type="EMBL" id="KAJ0962703.1"/>
    </source>
</evidence>
<sequence>MGSMALVEKRPGQQQQQRRAGGCVGIFFQLLDWNRRLAKKKLFSRKLLPPVGSVKRVSKRFGGDDKMPTSKLKLIADENCGGFPNLKKPDSKQSFGLSDEDDVSSGMRTAGLVARLMGLETMPVVYQEKPRKALDSELYFDRDESWDCSRLDQDLCTEMGGNGKIDSRPQKIQKTGGFSERQPVNAARFSSDAFRFNKNMLVGSKKQHHKLPTPVKSPRTLPRRSTVRLMEAATKILDSGSHARNRALTYIGSSRAGGVQGANAGSFSRNSKDSVVGSCRSCGGLVEVPELRLGARGSMVTECGSSASDFSNASCSDAGSEEIRMKVHDEVASVVDQVKANAKSKASEFVERKYNIVKVEERNKCREDVVSKPGPPKPRSLRQSPLPLVKDDAVSVAKITSRQDGRRYPNEVNAAKAFVSSSKNLNKSTVSKPAKGLAASHKMVVMERNVGGKQLIRKRRPTGGSQSENSVLVNSKSPQERSAKGVCNNRKASGVTSDHSIGRNRIKSELRKRGDGGSSSVGKDNGAFSFTFTAPIKQKGSSSSLHKVTGEKSRSADKHTSELFDSKTVSPDAKNGSLASQRATTPLRGDALSSLLEQKIKELTSLDMDELAKGDENLGRSTASILEELISALTAGALISQKNADCCVDEHSVTIKSCHESTDCYEGDMLQNQTVSINKSLQEEEQPGFAAASPACENDQCSPISILGASFSNESSFSGSPNGSSGCRPEARLTESFNNKVRQLDLDKDLLDSATSIISEKCDSEKSLQSMDKHMKMNKFHPTDSRYPGRPISDIELLLENIFFNESNGTSESSLNKFLLNILESITEAFYVDSEFSSCCSEYEESNTVSSFLYDCMMEYLHSKYDGNFYNSGCKAWMRSHLFFDTDRLTTEIYEELKSWQSLSGKNTDDIIAKEMSQSIEKWTKCESNAFDTGIEIQADILQVLVEEIVVDLCRC</sequence>
<evidence type="ECO:0000259" key="3">
    <source>
        <dbReference type="Pfam" id="PF14383"/>
    </source>
</evidence>
<dbReference type="Pfam" id="PF14383">
    <property type="entry name" value="VARLMGL"/>
    <property type="match status" value="1"/>
</dbReference>
<dbReference type="InterPro" id="IPR032795">
    <property type="entry name" value="DUF3741-assoc"/>
</dbReference>
<dbReference type="OrthoDB" id="1928505at2759"/>
<evidence type="ECO:0008006" key="6">
    <source>
        <dbReference type="Google" id="ProtNLM"/>
    </source>
</evidence>
<dbReference type="Pfam" id="PF14309">
    <property type="entry name" value="DUF4378"/>
    <property type="match status" value="1"/>
</dbReference>
<feature type="compositionally biased region" description="Basic and acidic residues" evidence="1">
    <location>
        <begin position="548"/>
        <end position="565"/>
    </location>
</feature>
<feature type="domain" description="DUF4378" evidence="2">
    <location>
        <begin position="808"/>
        <end position="948"/>
    </location>
</feature>
<dbReference type="PANTHER" id="PTHR21726">
    <property type="entry name" value="PHOSPHATIDYLINOSITOL N-ACETYLGLUCOSAMINYLTRANSFERASE SUBUNIT P DOWN SYNDROME CRITICAL REGION PROTEIN 5 -RELATED"/>
    <property type="match status" value="1"/>
</dbReference>
<feature type="compositionally biased region" description="Polar residues" evidence="1">
    <location>
        <begin position="463"/>
        <end position="477"/>
    </location>
</feature>
<accession>A0A9D5H489</accession>
<feature type="domain" description="DUF3741" evidence="3">
    <location>
        <begin position="98"/>
        <end position="123"/>
    </location>
</feature>
<protein>
    <recommendedName>
        <fullName evidence="6">DUF4378 domain-containing protein</fullName>
    </recommendedName>
</protein>
<proteinExistence type="predicted"/>
<feature type="region of interest" description="Disordered" evidence="1">
    <location>
        <begin position="457"/>
        <end position="524"/>
    </location>
</feature>
<reference evidence="4" key="2">
    <citation type="journal article" date="2022" name="Hortic Res">
        <title>The genome of Dioscorea zingiberensis sheds light on the biosynthesis, origin and evolution of the medicinally important diosgenin saponins.</title>
        <authorList>
            <person name="Li Y."/>
            <person name="Tan C."/>
            <person name="Li Z."/>
            <person name="Guo J."/>
            <person name="Li S."/>
            <person name="Chen X."/>
            <person name="Wang C."/>
            <person name="Dai X."/>
            <person name="Yang H."/>
            <person name="Song W."/>
            <person name="Hou L."/>
            <person name="Xu J."/>
            <person name="Tong Z."/>
            <person name="Xu A."/>
            <person name="Yuan X."/>
            <person name="Wang W."/>
            <person name="Yang Q."/>
            <person name="Chen L."/>
            <person name="Sun Z."/>
            <person name="Wang K."/>
            <person name="Pan B."/>
            <person name="Chen J."/>
            <person name="Bao Y."/>
            <person name="Liu F."/>
            <person name="Qi X."/>
            <person name="Gang D.R."/>
            <person name="Wen J."/>
            <person name="Li J."/>
        </authorList>
    </citation>
    <scope>NUCLEOTIDE SEQUENCE</scope>
    <source>
        <strain evidence="4">Dzin_1.0</strain>
    </source>
</reference>
<feature type="region of interest" description="Disordered" evidence="1">
    <location>
        <begin position="539"/>
        <end position="584"/>
    </location>
</feature>
<evidence type="ECO:0000256" key="1">
    <source>
        <dbReference type="SAM" id="MobiDB-lite"/>
    </source>
</evidence>
<evidence type="ECO:0000259" key="2">
    <source>
        <dbReference type="Pfam" id="PF14309"/>
    </source>
</evidence>
<keyword evidence="5" id="KW-1185">Reference proteome</keyword>
<dbReference type="Proteomes" id="UP001085076">
    <property type="component" value="Miscellaneous, Linkage group lg09"/>
</dbReference>
<dbReference type="EMBL" id="JAGGNH010000009">
    <property type="protein sequence ID" value="KAJ0962703.1"/>
    <property type="molecule type" value="Genomic_DNA"/>
</dbReference>
<evidence type="ECO:0000313" key="5">
    <source>
        <dbReference type="Proteomes" id="UP001085076"/>
    </source>
</evidence>
<feature type="region of interest" description="Disordered" evidence="1">
    <location>
        <begin position="366"/>
        <end position="385"/>
    </location>
</feature>
<comment type="caution">
    <text evidence="4">The sequence shown here is derived from an EMBL/GenBank/DDBJ whole genome shotgun (WGS) entry which is preliminary data.</text>
</comment>
<dbReference type="AlphaFoldDB" id="A0A9D5H489"/>
<dbReference type="PANTHER" id="PTHR21726:SF61">
    <property type="entry name" value="DNAA INITIATOR-ASSOCIATING PROTEIN"/>
    <property type="match status" value="1"/>
</dbReference>
<dbReference type="InterPro" id="IPR025486">
    <property type="entry name" value="DUF4378"/>
</dbReference>
<feature type="compositionally biased region" description="Basic and acidic residues" evidence="1">
    <location>
        <begin position="506"/>
        <end position="515"/>
    </location>
</feature>
<feature type="compositionally biased region" description="Polar residues" evidence="1">
    <location>
        <begin position="490"/>
        <end position="499"/>
    </location>
</feature>
<name>A0A9D5H489_9LILI</name>
<organism evidence="4 5">
    <name type="scientific">Dioscorea zingiberensis</name>
    <dbReference type="NCBI Taxonomy" id="325984"/>
    <lineage>
        <taxon>Eukaryota</taxon>
        <taxon>Viridiplantae</taxon>
        <taxon>Streptophyta</taxon>
        <taxon>Embryophyta</taxon>
        <taxon>Tracheophyta</taxon>
        <taxon>Spermatophyta</taxon>
        <taxon>Magnoliopsida</taxon>
        <taxon>Liliopsida</taxon>
        <taxon>Dioscoreales</taxon>
        <taxon>Dioscoreaceae</taxon>
        <taxon>Dioscorea</taxon>
    </lineage>
</organism>
<reference evidence="4" key="1">
    <citation type="submission" date="2021-03" db="EMBL/GenBank/DDBJ databases">
        <authorList>
            <person name="Li Z."/>
            <person name="Yang C."/>
        </authorList>
    </citation>
    <scope>NUCLEOTIDE SEQUENCE</scope>
    <source>
        <strain evidence="4">Dzin_1.0</strain>
        <tissue evidence="4">Leaf</tissue>
    </source>
</reference>
<gene>
    <name evidence="4" type="ORF">J5N97_027825</name>
</gene>